<dbReference type="SUPFAM" id="SSF54909">
    <property type="entry name" value="Dimeric alpha+beta barrel"/>
    <property type="match status" value="1"/>
</dbReference>
<evidence type="ECO:0000313" key="1">
    <source>
        <dbReference type="EMBL" id="OHV35751.1"/>
    </source>
</evidence>
<dbReference type="EMBL" id="MBLM01000120">
    <property type="protein sequence ID" value="OHV35751.1"/>
    <property type="molecule type" value="Genomic_DNA"/>
</dbReference>
<comment type="caution">
    <text evidence="1">The sequence shown here is derived from an EMBL/GenBank/DDBJ whole genome shotgun (WGS) entry which is preliminary data.</text>
</comment>
<evidence type="ECO:0000313" key="2">
    <source>
        <dbReference type="Proteomes" id="UP000179627"/>
    </source>
</evidence>
<protein>
    <recommendedName>
        <fullName evidence="3">EthD domain-containing protein</fullName>
    </recommendedName>
</protein>
<dbReference type="OrthoDB" id="3481501at2"/>
<gene>
    <name evidence="1" type="ORF">CC117_19040</name>
</gene>
<dbReference type="AlphaFoldDB" id="A0A1S1QQN3"/>
<sequence length="110" mass="12589">MPKGILVVQTRPVSPEREDEYNRWYSEEHMPDIRAIPEIVSARRYRIRDAGQITARPSAREYLAVYEIEADDLEVPLAEMAARSADGRVRESDSVQTDPPPALAFYELID</sequence>
<accession>A0A1S1QQN3</accession>
<dbReference type="Proteomes" id="UP000179627">
    <property type="component" value="Unassembled WGS sequence"/>
</dbReference>
<name>A0A1S1QQN3_9ACTN</name>
<organism evidence="1 2">
    <name type="scientific">Parafrankia colletiae</name>
    <dbReference type="NCBI Taxonomy" id="573497"/>
    <lineage>
        <taxon>Bacteria</taxon>
        <taxon>Bacillati</taxon>
        <taxon>Actinomycetota</taxon>
        <taxon>Actinomycetes</taxon>
        <taxon>Frankiales</taxon>
        <taxon>Frankiaceae</taxon>
        <taxon>Parafrankia</taxon>
    </lineage>
</organism>
<dbReference type="InterPro" id="IPR011008">
    <property type="entry name" value="Dimeric_a/b-barrel"/>
</dbReference>
<dbReference type="RefSeq" id="WP_071085392.1">
    <property type="nucleotide sequence ID" value="NZ_MBLM01000120.1"/>
</dbReference>
<keyword evidence="2" id="KW-1185">Reference proteome</keyword>
<proteinExistence type="predicted"/>
<reference evidence="2" key="1">
    <citation type="submission" date="2016-07" db="EMBL/GenBank/DDBJ databases">
        <title>Sequence Frankia sp. strain CcI1.17.</title>
        <authorList>
            <person name="Ghodhbane-Gtari F."/>
            <person name="Swanson E."/>
            <person name="Gueddou A."/>
            <person name="Morris K."/>
            <person name="Hezbri K."/>
            <person name="Ktari A."/>
            <person name="Nouioui I."/>
            <person name="Abebe-Akele F."/>
            <person name="Simpson S."/>
            <person name="Thomas K."/>
            <person name="Gtari M."/>
            <person name="Tisa L.S."/>
            <person name="Hurst S."/>
        </authorList>
    </citation>
    <scope>NUCLEOTIDE SEQUENCE [LARGE SCALE GENOMIC DNA]</scope>
    <source>
        <strain evidence="2">Cc1.17</strain>
    </source>
</reference>
<evidence type="ECO:0008006" key="3">
    <source>
        <dbReference type="Google" id="ProtNLM"/>
    </source>
</evidence>
<dbReference type="Gene3D" id="3.30.70.100">
    <property type="match status" value="1"/>
</dbReference>